<dbReference type="PROSITE" id="PS50021">
    <property type="entry name" value="CH"/>
    <property type="match status" value="1"/>
</dbReference>
<keyword evidence="4" id="KW-1185">Reference proteome</keyword>
<dbReference type="Gene3D" id="1.10.418.10">
    <property type="entry name" value="Calponin-like domain"/>
    <property type="match status" value="1"/>
</dbReference>
<dbReference type="PANTHER" id="PTHR12509">
    <property type="entry name" value="SPERMATOGENESIS-ASSOCIATED 4-RELATED"/>
    <property type="match status" value="1"/>
</dbReference>
<reference evidence="3" key="1">
    <citation type="journal article" date="2021" name="Mol. Ecol. Resour.">
        <title>Apolygus lucorum genome provides insights into omnivorousness and mesophyll feeding.</title>
        <authorList>
            <person name="Liu Y."/>
            <person name="Liu H."/>
            <person name="Wang H."/>
            <person name="Huang T."/>
            <person name="Liu B."/>
            <person name="Yang B."/>
            <person name="Yin L."/>
            <person name="Li B."/>
            <person name="Zhang Y."/>
            <person name="Zhang S."/>
            <person name="Jiang F."/>
            <person name="Zhang X."/>
            <person name="Ren Y."/>
            <person name="Wang B."/>
            <person name="Wang S."/>
            <person name="Lu Y."/>
            <person name="Wu K."/>
            <person name="Fan W."/>
            <person name="Wang G."/>
        </authorList>
    </citation>
    <scope>NUCLEOTIDE SEQUENCE</scope>
    <source>
        <strain evidence="3">12Hb</strain>
    </source>
</reference>
<dbReference type="PANTHER" id="PTHR12509:SF9">
    <property type="entry name" value="SPERM FLAGELLAR PROTEIN 1 ISOFORM X1"/>
    <property type="match status" value="1"/>
</dbReference>
<dbReference type="GO" id="GO:0008017">
    <property type="term" value="F:microtubule binding"/>
    <property type="evidence" value="ECO:0007669"/>
    <property type="project" value="TreeGrafter"/>
</dbReference>
<evidence type="ECO:0000256" key="1">
    <source>
        <dbReference type="SAM" id="Coils"/>
    </source>
</evidence>
<dbReference type="FunFam" id="1.10.418.10:FF:000059">
    <property type="entry name" value="RIKEN cDNA 6430531B16 gene"/>
    <property type="match status" value="1"/>
</dbReference>
<feature type="coiled-coil region" evidence="1">
    <location>
        <begin position="104"/>
        <end position="168"/>
    </location>
</feature>
<proteinExistence type="predicted"/>
<dbReference type="SUPFAM" id="SSF47576">
    <property type="entry name" value="Calponin-homology domain, CH-domain"/>
    <property type="match status" value="1"/>
</dbReference>
<gene>
    <name evidence="3" type="ORF">GE061_014465</name>
</gene>
<dbReference type="InterPro" id="IPR036872">
    <property type="entry name" value="CH_dom_sf"/>
</dbReference>
<dbReference type="InterPro" id="IPR001715">
    <property type="entry name" value="CH_dom"/>
</dbReference>
<dbReference type="InterPro" id="IPR010441">
    <property type="entry name" value="CH_2"/>
</dbReference>
<dbReference type="GO" id="GO:0051493">
    <property type="term" value="P:regulation of cytoskeleton organization"/>
    <property type="evidence" value="ECO:0007669"/>
    <property type="project" value="TreeGrafter"/>
</dbReference>
<dbReference type="CDD" id="cd00014">
    <property type="entry name" value="CH_SF"/>
    <property type="match status" value="1"/>
</dbReference>
<dbReference type="AlphaFoldDB" id="A0A8S9XL10"/>
<dbReference type="GO" id="GO:0005930">
    <property type="term" value="C:axoneme"/>
    <property type="evidence" value="ECO:0007669"/>
    <property type="project" value="TreeGrafter"/>
</dbReference>
<evidence type="ECO:0000313" key="4">
    <source>
        <dbReference type="Proteomes" id="UP000466442"/>
    </source>
</evidence>
<dbReference type="Proteomes" id="UP000466442">
    <property type="component" value="Unassembled WGS sequence"/>
</dbReference>
<accession>A0A8S9XL10</accession>
<dbReference type="Pfam" id="PF06294">
    <property type="entry name" value="CH_2"/>
    <property type="match status" value="1"/>
</dbReference>
<name>A0A8S9XL10_APOLU</name>
<evidence type="ECO:0000259" key="2">
    <source>
        <dbReference type="PROSITE" id="PS50021"/>
    </source>
</evidence>
<comment type="caution">
    <text evidence="3">The sequence shown here is derived from an EMBL/GenBank/DDBJ whole genome shotgun (WGS) entry which is preliminary data.</text>
</comment>
<feature type="domain" description="Calponin-homology (CH)" evidence="2">
    <location>
        <begin position="4"/>
        <end position="109"/>
    </location>
</feature>
<sequence>MGDDPLSEELYTWVNELELSKPKKNFARDFSDGVIVAEILKKEYPRLVELHNYAPANSFSNKMKNWGWLNERVLRKIGLGQNYGFIKEVASSKRSAVEKLLLAIKKNLDDIKEKRNKKEFLIEESFTEVPYEDFKVIQEDLSKKEEELQSLQAKVAHLEALISLKDQRLEDLAAQIKRCTCHNI</sequence>
<organism evidence="3 4">
    <name type="scientific">Apolygus lucorum</name>
    <name type="common">Small green plant bug</name>
    <name type="synonym">Lygocoris lucorum</name>
    <dbReference type="NCBI Taxonomy" id="248454"/>
    <lineage>
        <taxon>Eukaryota</taxon>
        <taxon>Metazoa</taxon>
        <taxon>Ecdysozoa</taxon>
        <taxon>Arthropoda</taxon>
        <taxon>Hexapoda</taxon>
        <taxon>Insecta</taxon>
        <taxon>Pterygota</taxon>
        <taxon>Neoptera</taxon>
        <taxon>Paraneoptera</taxon>
        <taxon>Hemiptera</taxon>
        <taxon>Heteroptera</taxon>
        <taxon>Panheteroptera</taxon>
        <taxon>Cimicomorpha</taxon>
        <taxon>Miridae</taxon>
        <taxon>Mirini</taxon>
        <taxon>Apolygus</taxon>
    </lineage>
</organism>
<dbReference type="EMBL" id="WIXP02000006">
    <property type="protein sequence ID" value="KAF6208726.1"/>
    <property type="molecule type" value="Genomic_DNA"/>
</dbReference>
<dbReference type="OrthoDB" id="193300at2759"/>
<dbReference type="InterPro" id="IPR052111">
    <property type="entry name" value="Spermatogenesis_Ciliary_MAP"/>
</dbReference>
<keyword evidence="1" id="KW-0175">Coiled coil</keyword>
<evidence type="ECO:0000313" key="3">
    <source>
        <dbReference type="EMBL" id="KAF6208726.1"/>
    </source>
</evidence>
<protein>
    <recommendedName>
        <fullName evidence="2">Calponin-homology (CH) domain-containing protein</fullName>
    </recommendedName>
</protein>